<dbReference type="GO" id="GO:0047804">
    <property type="term" value="F:cysteine-S-conjugate beta-lyase activity"/>
    <property type="evidence" value="ECO:0007669"/>
    <property type="project" value="UniProtKB-EC"/>
</dbReference>
<dbReference type="InterPro" id="IPR004839">
    <property type="entry name" value="Aminotransferase_I/II_large"/>
</dbReference>
<evidence type="ECO:0000256" key="4">
    <source>
        <dbReference type="ARBA" id="ARBA00023239"/>
    </source>
</evidence>
<dbReference type="RefSeq" id="WP_390196613.1">
    <property type="nucleotide sequence ID" value="NZ_JBHSDV010000001.1"/>
</dbReference>
<evidence type="ECO:0000256" key="3">
    <source>
        <dbReference type="ARBA" id="ARBA00022898"/>
    </source>
</evidence>
<dbReference type="EMBL" id="JBHSDV010000001">
    <property type="protein sequence ID" value="MFC4387171.1"/>
    <property type="molecule type" value="Genomic_DNA"/>
</dbReference>
<dbReference type="InterPro" id="IPR015422">
    <property type="entry name" value="PyrdxlP-dep_Trfase_small"/>
</dbReference>
<keyword evidence="4 7" id="KW-0456">Lyase</keyword>
<evidence type="ECO:0000313" key="8">
    <source>
        <dbReference type="Proteomes" id="UP001595880"/>
    </source>
</evidence>
<accession>A0ABV8VRW3</accession>
<comment type="similarity">
    <text evidence="5">Belongs to the class-II pyridoxal-phosphate-dependent aminotransferase family. MalY/PatB cystathionine beta-lyase subfamily.</text>
</comment>
<sequence length="389" mass="44547">MSSLFEAEINRQNTKSAKWDLVKHLYGSEDVLPMWVADMDLKVPEVVTKALQDRVDHGIFGYTLIDTSVKESVSNWVNTMHHWKINKSWLQFSPGVITTLHMAVQTFTNEQDNILIQTPVYPPFYQIIETHNRKVVKNPLLFVNGKYEIDFDDMEQKMQQGIKAFILCNPHNPVGRVWSKEELIKIIELCKKYHVLILSDEIHADLVYPSYQHIPIASLDDEIRDKTITCMSPTKTFNLAGLQASYAVVPNKEMREQLDQMFQKQGIHGINTMGIAALEAAYTDGAEWLASLKDHLLKNATMIKDMLKDCEEITMIEPEGTYLIWLDFRKLGFTQEELKELLQKEAKVGLNDGVSFGIEGTGFMRVNIATTSERVKEGMSRIIHAVKNR</sequence>
<dbReference type="Pfam" id="PF00155">
    <property type="entry name" value="Aminotran_1_2"/>
    <property type="match status" value="1"/>
</dbReference>
<dbReference type="PANTHER" id="PTHR43525">
    <property type="entry name" value="PROTEIN MALY"/>
    <property type="match status" value="1"/>
</dbReference>
<feature type="domain" description="Aminotransferase class I/classII large" evidence="6">
    <location>
        <begin position="38"/>
        <end position="382"/>
    </location>
</feature>
<evidence type="ECO:0000256" key="5">
    <source>
        <dbReference type="ARBA" id="ARBA00037974"/>
    </source>
</evidence>
<dbReference type="Gene3D" id="3.90.1150.10">
    <property type="entry name" value="Aspartate Aminotransferase, domain 1"/>
    <property type="match status" value="1"/>
</dbReference>
<gene>
    <name evidence="7" type="ORF">ACFOZ1_05040</name>
</gene>
<protein>
    <recommendedName>
        <fullName evidence="2">cysteine-S-conjugate beta-lyase</fullName>
        <ecNumber evidence="2">4.4.1.13</ecNumber>
    </recommendedName>
</protein>
<dbReference type="Proteomes" id="UP001595880">
    <property type="component" value="Unassembled WGS sequence"/>
</dbReference>
<comment type="caution">
    <text evidence="7">The sequence shown here is derived from an EMBL/GenBank/DDBJ whole genome shotgun (WGS) entry which is preliminary data.</text>
</comment>
<comment type="cofactor">
    <cofactor evidence="1">
        <name>pyridoxal 5'-phosphate</name>
        <dbReference type="ChEBI" id="CHEBI:597326"/>
    </cofactor>
</comment>
<dbReference type="NCBIfam" id="TIGR04350">
    <property type="entry name" value="C_S_lyase_PatB"/>
    <property type="match status" value="1"/>
</dbReference>
<evidence type="ECO:0000259" key="6">
    <source>
        <dbReference type="Pfam" id="PF00155"/>
    </source>
</evidence>
<dbReference type="CDD" id="cd00609">
    <property type="entry name" value="AAT_like"/>
    <property type="match status" value="1"/>
</dbReference>
<name>A0ABV8VRW3_9BACI</name>
<dbReference type="InterPro" id="IPR027619">
    <property type="entry name" value="C-S_lyase_PatB-like"/>
</dbReference>
<keyword evidence="8" id="KW-1185">Reference proteome</keyword>
<evidence type="ECO:0000313" key="7">
    <source>
        <dbReference type="EMBL" id="MFC4387171.1"/>
    </source>
</evidence>
<reference evidence="8" key="1">
    <citation type="journal article" date="2019" name="Int. J. Syst. Evol. Microbiol.">
        <title>The Global Catalogue of Microorganisms (GCM) 10K type strain sequencing project: providing services to taxonomists for standard genome sequencing and annotation.</title>
        <authorList>
            <consortium name="The Broad Institute Genomics Platform"/>
            <consortium name="The Broad Institute Genome Sequencing Center for Infectious Disease"/>
            <person name="Wu L."/>
            <person name="Ma J."/>
        </authorList>
    </citation>
    <scope>NUCLEOTIDE SEQUENCE [LARGE SCALE GENOMIC DNA]</scope>
    <source>
        <strain evidence="8">KACC 14058</strain>
    </source>
</reference>
<dbReference type="InterPro" id="IPR015424">
    <property type="entry name" value="PyrdxlP-dep_Trfase"/>
</dbReference>
<dbReference type="EC" id="4.4.1.13" evidence="2"/>
<proteinExistence type="inferred from homology"/>
<organism evidence="7 8">
    <name type="scientific">Gracilibacillus marinus</name>
    <dbReference type="NCBI Taxonomy" id="630535"/>
    <lineage>
        <taxon>Bacteria</taxon>
        <taxon>Bacillati</taxon>
        <taxon>Bacillota</taxon>
        <taxon>Bacilli</taxon>
        <taxon>Bacillales</taxon>
        <taxon>Bacillaceae</taxon>
        <taxon>Gracilibacillus</taxon>
    </lineage>
</organism>
<dbReference type="PANTHER" id="PTHR43525:SF1">
    <property type="entry name" value="PROTEIN MALY"/>
    <property type="match status" value="1"/>
</dbReference>
<dbReference type="InterPro" id="IPR015421">
    <property type="entry name" value="PyrdxlP-dep_Trfase_major"/>
</dbReference>
<dbReference type="InterPro" id="IPR051798">
    <property type="entry name" value="Class-II_PLP-Dep_Aminotrans"/>
</dbReference>
<dbReference type="Gene3D" id="3.40.640.10">
    <property type="entry name" value="Type I PLP-dependent aspartate aminotransferase-like (Major domain)"/>
    <property type="match status" value="1"/>
</dbReference>
<evidence type="ECO:0000256" key="1">
    <source>
        <dbReference type="ARBA" id="ARBA00001933"/>
    </source>
</evidence>
<keyword evidence="3" id="KW-0663">Pyridoxal phosphate</keyword>
<evidence type="ECO:0000256" key="2">
    <source>
        <dbReference type="ARBA" id="ARBA00012224"/>
    </source>
</evidence>
<dbReference type="SUPFAM" id="SSF53383">
    <property type="entry name" value="PLP-dependent transferases"/>
    <property type="match status" value="1"/>
</dbReference>